<dbReference type="Pfam" id="PF12511">
    <property type="entry name" value="DUF3716"/>
    <property type="match status" value="1"/>
</dbReference>
<feature type="region of interest" description="Disordered" evidence="1">
    <location>
        <begin position="21"/>
        <end position="51"/>
    </location>
</feature>
<dbReference type="InterPro" id="IPR022190">
    <property type="entry name" value="DUF3716"/>
</dbReference>
<protein>
    <submittedName>
        <fullName evidence="2">Uncharacterized protein</fullName>
    </submittedName>
</protein>
<accession>A0A167QD87</accession>
<name>A0A167QD87_PENCH</name>
<proteinExistence type="predicted"/>
<sequence length="267" mass="29746">MPQTPPPTQPSLQNRQQVIAKDDTTYSLPEESGSHRVGAPSQIPAGKAGGADMNPGPWADYAMTVPWKEPLQRSTTNYTGKRLDERIGSKAANVESILIQIVGEVSQQECTSCLQNDGPWAKCVRFHDIDRVVTACGNCQWNGRAIRCDFVQLPRVPETSRGHQRNRSSQSSMEIRVLTHREQAESGLAATEQLEHYVRQMQAEVGLHDSRNAAIHNAIQADNFAELVVPARAFIPTTTADDHQAQFDHILRMINNLKEQFVTIQRT</sequence>
<evidence type="ECO:0000256" key="1">
    <source>
        <dbReference type="SAM" id="MobiDB-lite"/>
    </source>
</evidence>
<dbReference type="Proteomes" id="UP000076449">
    <property type="component" value="Chromosome III"/>
</dbReference>
<organism evidence="2">
    <name type="scientific">Penicillium chrysogenum</name>
    <name type="common">Penicillium notatum</name>
    <dbReference type="NCBI Taxonomy" id="5076"/>
    <lineage>
        <taxon>Eukaryota</taxon>
        <taxon>Fungi</taxon>
        <taxon>Dikarya</taxon>
        <taxon>Ascomycota</taxon>
        <taxon>Pezizomycotina</taxon>
        <taxon>Eurotiomycetes</taxon>
        <taxon>Eurotiomycetidae</taxon>
        <taxon>Eurotiales</taxon>
        <taxon>Aspergillaceae</taxon>
        <taxon>Penicillium</taxon>
        <taxon>Penicillium chrysogenum species complex</taxon>
    </lineage>
</organism>
<evidence type="ECO:0000313" key="2">
    <source>
        <dbReference type="EMBL" id="KZN84621.1"/>
    </source>
</evidence>
<dbReference type="AlphaFoldDB" id="A0A167QD87"/>
<reference evidence="2" key="1">
    <citation type="journal article" date="2014" name="Genome Announc.">
        <title>Complete sequencing and chromosome-scale genome assembly of the industrial progenitor strain P2niaD18 from the penicillin producer Penicillium chrysogenum.</title>
        <authorList>
            <person name="Specht T."/>
            <person name="Dahlmann T.A."/>
            <person name="Zadra I."/>
            <person name="Kurnsteiner H."/>
            <person name="Kuck U."/>
        </authorList>
    </citation>
    <scope>NUCLEOTIDE SEQUENCE [LARGE SCALE GENOMIC DNA]</scope>
    <source>
        <strain evidence="2">P2niaD18</strain>
    </source>
</reference>
<dbReference type="EMBL" id="CM002800">
    <property type="protein sequence ID" value="KZN84621.1"/>
    <property type="molecule type" value="Genomic_DNA"/>
</dbReference>
<gene>
    <name evidence="2" type="ORF">EN45_087620</name>
</gene>